<keyword evidence="1" id="KW-0472">Membrane</keyword>
<comment type="caution">
    <text evidence="2">The sequence shown here is derived from an EMBL/GenBank/DDBJ whole genome shotgun (WGS) entry which is preliminary data.</text>
</comment>
<dbReference type="RefSeq" id="WP_118400595.1">
    <property type="nucleotide sequence ID" value="NZ_CABJGD010000020.1"/>
</dbReference>
<dbReference type="Proteomes" id="UP000283855">
    <property type="component" value="Unassembled WGS sequence"/>
</dbReference>
<feature type="transmembrane region" description="Helical" evidence="1">
    <location>
        <begin position="236"/>
        <end position="256"/>
    </location>
</feature>
<feature type="transmembrane region" description="Helical" evidence="1">
    <location>
        <begin position="46"/>
        <end position="69"/>
    </location>
</feature>
<feature type="transmembrane region" description="Helical" evidence="1">
    <location>
        <begin position="20"/>
        <end position="40"/>
    </location>
</feature>
<proteinExistence type="predicted"/>
<accession>A0A413SYK3</accession>
<keyword evidence="1" id="KW-1133">Transmembrane helix</keyword>
<feature type="transmembrane region" description="Helical" evidence="1">
    <location>
        <begin position="81"/>
        <end position="100"/>
    </location>
</feature>
<name>A0A413SYK3_9BACT</name>
<feature type="transmembrane region" description="Helical" evidence="1">
    <location>
        <begin position="120"/>
        <end position="140"/>
    </location>
</feature>
<evidence type="ECO:0000313" key="3">
    <source>
        <dbReference type="Proteomes" id="UP000283855"/>
    </source>
</evidence>
<sequence length="477" mass="54673">MENISIEKVKSPMRKYMPWLTIVAVICILIGIITDIVASIDEAKKMWLGGALSYFVGEIIILFVVSAFLQAVHNMSGRPLLSMLFFTVTAIVYCLTSLIVNSTELYALEIENYNILGNLIIALHGISGLMYYIMFIVMWTRLRHRFKGNLYLVGKWGLASVWTTIAFVIGCIIIVCLGFIMVSEETILLMLLIFSCVAIVGIIICLSLSLKAMMRAVEQTEKSNDEVNKPTMTSRILWYSVGGVMLTIVAALVIALCVDRNNEESSGTYDYDYNSGYDTEAKSERELSFGIDKELEKRLIHDYNCYAGIVRFCDRMSEIIEKAYTGDRLFDWSQLPEEEQLCSSENPDTVTYKRLQNIDRKTYKRLKTYFNSKDNVSPLFSLLPDFCAVSDGNPFESDADLTEAEYGNIIVSHFLDKKYNPEWLELFEMNMRQYLEDIHITHFNEKSDHVYEIEFSTSPHVRYLIDYSGEKVEIKCY</sequence>
<dbReference type="AlphaFoldDB" id="A0A413SYK3"/>
<gene>
    <name evidence="2" type="ORF">DW921_09695</name>
</gene>
<feature type="transmembrane region" description="Helical" evidence="1">
    <location>
        <begin position="187"/>
        <end position="210"/>
    </location>
</feature>
<organism evidence="2 3">
    <name type="scientific">Phocaeicola coprophilus</name>
    <dbReference type="NCBI Taxonomy" id="387090"/>
    <lineage>
        <taxon>Bacteria</taxon>
        <taxon>Pseudomonadati</taxon>
        <taxon>Bacteroidota</taxon>
        <taxon>Bacteroidia</taxon>
        <taxon>Bacteroidales</taxon>
        <taxon>Bacteroidaceae</taxon>
        <taxon>Phocaeicola</taxon>
    </lineage>
</organism>
<evidence type="ECO:0000313" key="2">
    <source>
        <dbReference type="EMBL" id="RHA74799.1"/>
    </source>
</evidence>
<reference evidence="2 3" key="1">
    <citation type="submission" date="2018-08" db="EMBL/GenBank/DDBJ databases">
        <title>A genome reference for cultivated species of the human gut microbiota.</title>
        <authorList>
            <person name="Zou Y."/>
            <person name="Xue W."/>
            <person name="Luo G."/>
        </authorList>
    </citation>
    <scope>NUCLEOTIDE SEQUENCE [LARGE SCALE GENOMIC DNA]</scope>
    <source>
        <strain evidence="2 3">AM42-38</strain>
    </source>
</reference>
<keyword evidence="1" id="KW-0812">Transmembrane</keyword>
<dbReference type="EMBL" id="QSFT01000020">
    <property type="protein sequence ID" value="RHA74799.1"/>
    <property type="molecule type" value="Genomic_DNA"/>
</dbReference>
<protein>
    <submittedName>
        <fullName evidence="2">Uncharacterized protein</fullName>
    </submittedName>
</protein>
<feature type="transmembrane region" description="Helical" evidence="1">
    <location>
        <begin position="161"/>
        <end position="181"/>
    </location>
</feature>
<evidence type="ECO:0000256" key="1">
    <source>
        <dbReference type="SAM" id="Phobius"/>
    </source>
</evidence>